<name>A0ACC6MFT4_MYCPF</name>
<evidence type="ECO:0000313" key="2">
    <source>
        <dbReference type="Proteomes" id="UP001289645"/>
    </source>
</evidence>
<evidence type="ECO:0000313" key="1">
    <source>
        <dbReference type="EMBL" id="MDZ5085778.1"/>
    </source>
</evidence>
<dbReference type="Proteomes" id="UP001289645">
    <property type="component" value="Unassembled WGS sequence"/>
</dbReference>
<sequence>MPGAAWSHRLEAMLWERDRRQLQARLTRRAQAAKTKLEREGADRFAQLPRPLQQVARLIWHTGRGAIDDRVPGLAAEAALFTLISLPALLLALIGSLGFVAATLGPEGTQEFTELVLGIPESFLSDPTYAAYERAVNTVLAQTQGRVVSISLVLSIWTGSRAINRYLETITIAYGVPPRSGWRRRLLALGMTLGAMVGAVALLPPMVFGPRLVEWLAPDAVADTTLRVLDVMFWPSVIVLVLAALATLYHVGVPWQTPWRRDLPGAVLAVVLWLIASAGLRAYLTMSASTDAVFSQLAVPIAVVLWLYLTAFAVLLGAEFNAAIERMWPHDSYPWRLRQLRRRLITQSNDEQGEGQ</sequence>
<reference evidence="1 2" key="1">
    <citation type="journal article" date="2021" name="Chemosphere">
        <title>Bioballs carrying a syntrophic Rhodococcus and Mycolicibacterium consortium for simultaneous sorption and biodegradation of fuel oil in contaminated freshwater.</title>
        <authorList>
            <person name="Naloka K."/>
            <person name="Polrit D."/>
            <person name="Muangchinda C."/>
            <person name="Thoetkiattikul H."/>
            <person name="Pinyakong O."/>
        </authorList>
    </citation>
    <scope>NUCLEOTIDE SEQUENCE [LARGE SCALE GENOMIC DNA]</scope>
    <source>
        <strain evidence="1 2">J101</strain>
    </source>
</reference>
<proteinExistence type="predicted"/>
<gene>
    <name evidence="1" type="ORF">OHX15_10305</name>
</gene>
<comment type="caution">
    <text evidence="1">The sequence shown here is derived from an EMBL/GenBank/DDBJ whole genome shotgun (WGS) entry which is preliminary data.</text>
</comment>
<organism evidence="1 2">
    <name type="scientific">Mycolicibacterium parafortuitum</name>
    <name type="common">Mycobacterium parafortuitum</name>
    <dbReference type="NCBI Taxonomy" id="39692"/>
    <lineage>
        <taxon>Bacteria</taxon>
        <taxon>Bacillati</taxon>
        <taxon>Actinomycetota</taxon>
        <taxon>Actinomycetes</taxon>
        <taxon>Mycobacteriales</taxon>
        <taxon>Mycobacteriaceae</taxon>
        <taxon>Mycolicibacterium</taxon>
    </lineage>
</organism>
<dbReference type="EMBL" id="JAOXLN010000008">
    <property type="protein sequence ID" value="MDZ5085778.1"/>
    <property type="molecule type" value="Genomic_DNA"/>
</dbReference>
<accession>A0ACC6MFT4</accession>
<protein>
    <submittedName>
        <fullName evidence="1">YihY/virulence factor BrkB family protein</fullName>
    </submittedName>
</protein>
<keyword evidence="2" id="KW-1185">Reference proteome</keyword>